<evidence type="ECO:0000313" key="3">
    <source>
        <dbReference type="Proteomes" id="UP001165270"/>
    </source>
</evidence>
<organism evidence="2 3">
    <name type="scientific">Streptomyces spinosisporus</name>
    <dbReference type="NCBI Taxonomy" id="2927582"/>
    <lineage>
        <taxon>Bacteria</taxon>
        <taxon>Bacillati</taxon>
        <taxon>Actinomycetota</taxon>
        <taxon>Actinomycetes</taxon>
        <taxon>Kitasatosporales</taxon>
        <taxon>Streptomycetaceae</taxon>
        <taxon>Streptomyces</taxon>
    </lineage>
</organism>
<dbReference type="EMBL" id="JALDAX010000032">
    <property type="protein sequence ID" value="MCI3246304.1"/>
    <property type="molecule type" value="Genomic_DNA"/>
</dbReference>
<name>A0ABS9XW44_9ACTN</name>
<dbReference type="RefSeq" id="WP_242713655.1">
    <property type="nucleotide sequence ID" value="NZ_JALDAX010000032.1"/>
</dbReference>
<proteinExistence type="predicted"/>
<evidence type="ECO:0000256" key="1">
    <source>
        <dbReference type="SAM" id="MobiDB-lite"/>
    </source>
</evidence>
<accession>A0ABS9XW44</accession>
<reference evidence="2" key="1">
    <citation type="submission" date="2022-03" db="EMBL/GenBank/DDBJ databases">
        <title>Streptomyces 7R015 and 7R016 isolated from Barleria lupulina in Thailand.</title>
        <authorList>
            <person name="Kanchanasin P."/>
            <person name="Phongsopitanun W."/>
            <person name="Tanasupawat S."/>
        </authorList>
    </citation>
    <scope>NUCLEOTIDE SEQUENCE</scope>
    <source>
        <strain evidence="2">7R016</strain>
    </source>
</reference>
<dbReference type="Proteomes" id="UP001165270">
    <property type="component" value="Unassembled WGS sequence"/>
</dbReference>
<feature type="compositionally biased region" description="Low complexity" evidence="1">
    <location>
        <begin position="82"/>
        <end position="97"/>
    </location>
</feature>
<keyword evidence="3" id="KW-1185">Reference proteome</keyword>
<evidence type="ECO:0000313" key="2">
    <source>
        <dbReference type="EMBL" id="MCI3246304.1"/>
    </source>
</evidence>
<gene>
    <name evidence="2" type="ORF">MQN93_42100</name>
</gene>
<feature type="region of interest" description="Disordered" evidence="1">
    <location>
        <begin position="74"/>
        <end position="105"/>
    </location>
</feature>
<sequence length="124" mass="13933">MRALEELREPDCAQAIVDRVEERLWVLDHQDDIDADFLAIYGLDLEQVEISGPRYFSLAYRLTAYQGVMAALAEEEREERQPTTTPTRTSTTATHARGSSERTELSLTQFRAKFPGLVSVAKGG</sequence>
<comment type="caution">
    <text evidence="2">The sequence shown here is derived from an EMBL/GenBank/DDBJ whole genome shotgun (WGS) entry which is preliminary data.</text>
</comment>
<protein>
    <submittedName>
        <fullName evidence="2">Uncharacterized protein</fullName>
    </submittedName>
</protein>